<dbReference type="Gene3D" id="3.20.20.150">
    <property type="entry name" value="Divalent-metal-dependent TIM barrel enzymes"/>
    <property type="match status" value="1"/>
</dbReference>
<dbReference type="InterPro" id="IPR013022">
    <property type="entry name" value="Xyl_isomerase-like_TIM-brl"/>
</dbReference>
<evidence type="ECO:0000313" key="3">
    <source>
        <dbReference type="Proteomes" id="UP000274033"/>
    </source>
</evidence>
<dbReference type="InterPro" id="IPR036237">
    <property type="entry name" value="Xyl_isomerase-like_sf"/>
</dbReference>
<dbReference type="Proteomes" id="UP000274033">
    <property type="component" value="Unassembled WGS sequence"/>
</dbReference>
<dbReference type="AlphaFoldDB" id="A0A3N9UIP7"/>
<dbReference type="Pfam" id="PF01261">
    <property type="entry name" value="AP_endonuc_2"/>
    <property type="match status" value="1"/>
</dbReference>
<dbReference type="InterPro" id="IPR050312">
    <property type="entry name" value="IolE/XylAMocC-like"/>
</dbReference>
<dbReference type="RefSeq" id="WP_124763014.1">
    <property type="nucleotide sequence ID" value="NZ_JAFBDY010000002.1"/>
</dbReference>
<gene>
    <name evidence="2" type="ORF">EBB45_04365</name>
</gene>
<sequence>MKLGLSTYAFFWHMASVNTNRLSVEQVLEETKKYGIDLLQICDVEELEIATDAELKGIAKKAEQLGIELEIGTRGIHHIKLERFLEICEKLNSKTLRTMLNGANFAPSFEEAVQILKQFKPALEEKGITLAIETYEQRKTEEIVNIVKEVASPNIGICLDPANCIANLESPEQVISLAAPYVKNLHLKDFTFERKTGWVGFSLIGTPFGEGKLDATYMLGELQQHQVNVNAILEFWLPFTNSIEETVQLEKQWIAKSISYIEENLF</sequence>
<accession>A0A3N9UIP7</accession>
<dbReference type="OrthoDB" id="256906at2"/>
<dbReference type="GO" id="GO:0016853">
    <property type="term" value="F:isomerase activity"/>
    <property type="evidence" value="ECO:0007669"/>
    <property type="project" value="UniProtKB-KW"/>
</dbReference>
<feature type="domain" description="Xylose isomerase-like TIM barrel" evidence="1">
    <location>
        <begin position="80"/>
        <end position="238"/>
    </location>
</feature>
<evidence type="ECO:0000313" key="2">
    <source>
        <dbReference type="EMBL" id="RQW75855.1"/>
    </source>
</evidence>
<dbReference type="EMBL" id="RRCT01000002">
    <property type="protein sequence ID" value="RQW75855.1"/>
    <property type="molecule type" value="Genomic_DNA"/>
</dbReference>
<name>A0A3N9UIP7_9BACI</name>
<evidence type="ECO:0000259" key="1">
    <source>
        <dbReference type="Pfam" id="PF01261"/>
    </source>
</evidence>
<dbReference type="SUPFAM" id="SSF51658">
    <property type="entry name" value="Xylose isomerase-like"/>
    <property type="match status" value="1"/>
</dbReference>
<proteinExistence type="predicted"/>
<comment type="caution">
    <text evidence="2">The sequence shown here is derived from an EMBL/GenBank/DDBJ whole genome shotgun (WGS) entry which is preliminary data.</text>
</comment>
<dbReference type="PANTHER" id="PTHR12110:SF52">
    <property type="entry name" value="XYLOSE ISOMERASE"/>
    <property type="match status" value="1"/>
</dbReference>
<dbReference type="PANTHER" id="PTHR12110">
    <property type="entry name" value="HYDROXYPYRUVATE ISOMERASE"/>
    <property type="match status" value="1"/>
</dbReference>
<keyword evidence="2" id="KW-0413">Isomerase</keyword>
<keyword evidence="3" id="KW-1185">Reference proteome</keyword>
<organism evidence="2 3">
    <name type="scientific">Lysinibacillus composti</name>
    <dbReference type="NCBI Taxonomy" id="720633"/>
    <lineage>
        <taxon>Bacteria</taxon>
        <taxon>Bacillati</taxon>
        <taxon>Bacillota</taxon>
        <taxon>Bacilli</taxon>
        <taxon>Bacillales</taxon>
        <taxon>Bacillaceae</taxon>
        <taxon>Lysinibacillus</taxon>
    </lineage>
</organism>
<reference evidence="2 3" key="1">
    <citation type="journal article" date="2013" name="J. Microbiol.">
        <title>Lysinibacillus chungkukjangi sp. nov., isolated from Chungkukjang, Korean fermented soybean food.</title>
        <authorList>
            <person name="Kim S.J."/>
            <person name="Jang Y.H."/>
            <person name="Hamada M."/>
            <person name="Ahn J.H."/>
            <person name="Weon H.Y."/>
            <person name="Suzuki K."/>
            <person name="Whang K.S."/>
            <person name="Kwon S.W."/>
        </authorList>
    </citation>
    <scope>NUCLEOTIDE SEQUENCE [LARGE SCALE GENOMIC DNA]</scope>
    <source>
        <strain evidence="2 3">MCCC 1A12701</strain>
    </source>
</reference>
<protein>
    <submittedName>
        <fullName evidence="2">Sugar phosphate isomerase/epimerase</fullName>
    </submittedName>
</protein>